<feature type="compositionally biased region" description="Low complexity" evidence="1">
    <location>
        <begin position="168"/>
        <end position="189"/>
    </location>
</feature>
<keyword evidence="2" id="KW-1133">Transmembrane helix</keyword>
<keyword evidence="2" id="KW-0812">Transmembrane</keyword>
<sequence>MVENDGNSPEKLTVNSTLGFEKQRSTIGRISLSMGSDPIQRTPKILSVGTLYQRLVTHAKTTVFELPRYNYTLRLVSQAVTPHAQRRRAPKRKLVLRYGSYDEIVDNIIKLVITDIAEIETEDMETVEPVVLETTEIETIETESRIYISSITSYDEECHPQKRFRTFSSSSSTSSRSESVNSSRSSSSSDSRILFTADDLPEISPIDDVLPIGETPVGALAFSCIEGKTTAFSLVGATSFGCCVWYQLIDRVCVSAGWSAEADVNAGQNFCSSKRKRRRFVVANGSPAASDFRYCSLLLGERQYRTLISLLGSLATMRRVVNYHSSWVRQQQVELFDASGIWVLYHGEWLITTLLSLPLLSGVSCIASTFYSLLFIAVVLLLSVLGFDPMSLRGLVCFFVALFSENPGSTAGRGFNPVGGAPGGG</sequence>
<accession>A0A2Z7C2U9</accession>
<evidence type="ECO:0000313" key="3">
    <source>
        <dbReference type="EMBL" id="KZV41245.1"/>
    </source>
</evidence>
<dbReference type="Proteomes" id="UP000250235">
    <property type="component" value="Unassembled WGS sequence"/>
</dbReference>
<protein>
    <submittedName>
        <fullName evidence="3">Uncharacterized protein</fullName>
    </submittedName>
</protein>
<dbReference type="EMBL" id="KQ999614">
    <property type="protein sequence ID" value="KZV41245.1"/>
    <property type="molecule type" value="Genomic_DNA"/>
</dbReference>
<organism evidence="3 4">
    <name type="scientific">Dorcoceras hygrometricum</name>
    <dbReference type="NCBI Taxonomy" id="472368"/>
    <lineage>
        <taxon>Eukaryota</taxon>
        <taxon>Viridiplantae</taxon>
        <taxon>Streptophyta</taxon>
        <taxon>Embryophyta</taxon>
        <taxon>Tracheophyta</taxon>
        <taxon>Spermatophyta</taxon>
        <taxon>Magnoliopsida</taxon>
        <taxon>eudicotyledons</taxon>
        <taxon>Gunneridae</taxon>
        <taxon>Pentapetalae</taxon>
        <taxon>asterids</taxon>
        <taxon>lamiids</taxon>
        <taxon>Lamiales</taxon>
        <taxon>Gesneriaceae</taxon>
        <taxon>Didymocarpoideae</taxon>
        <taxon>Trichosporeae</taxon>
        <taxon>Loxocarpinae</taxon>
        <taxon>Dorcoceras</taxon>
    </lineage>
</organism>
<keyword evidence="2" id="KW-0472">Membrane</keyword>
<evidence type="ECO:0000256" key="1">
    <source>
        <dbReference type="SAM" id="MobiDB-lite"/>
    </source>
</evidence>
<evidence type="ECO:0000313" key="4">
    <source>
        <dbReference type="Proteomes" id="UP000250235"/>
    </source>
</evidence>
<dbReference type="AlphaFoldDB" id="A0A2Z7C2U9"/>
<keyword evidence="4" id="KW-1185">Reference proteome</keyword>
<proteinExistence type="predicted"/>
<reference evidence="3 4" key="1">
    <citation type="journal article" date="2015" name="Proc. Natl. Acad. Sci. U.S.A.">
        <title>The resurrection genome of Boea hygrometrica: A blueprint for survival of dehydration.</title>
        <authorList>
            <person name="Xiao L."/>
            <person name="Yang G."/>
            <person name="Zhang L."/>
            <person name="Yang X."/>
            <person name="Zhao S."/>
            <person name="Ji Z."/>
            <person name="Zhou Q."/>
            <person name="Hu M."/>
            <person name="Wang Y."/>
            <person name="Chen M."/>
            <person name="Xu Y."/>
            <person name="Jin H."/>
            <person name="Xiao X."/>
            <person name="Hu G."/>
            <person name="Bao F."/>
            <person name="Hu Y."/>
            <person name="Wan P."/>
            <person name="Li L."/>
            <person name="Deng X."/>
            <person name="Kuang T."/>
            <person name="Xiang C."/>
            <person name="Zhu J.K."/>
            <person name="Oliver M.J."/>
            <person name="He Y."/>
        </authorList>
    </citation>
    <scope>NUCLEOTIDE SEQUENCE [LARGE SCALE GENOMIC DNA]</scope>
    <source>
        <strain evidence="4">cv. XS01</strain>
    </source>
</reference>
<feature type="transmembrane region" description="Helical" evidence="2">
    <location>
        <begin position="359"/>
        <end position="385"/>
    </location>
</feature>
<gene>
    <name evidence="3" type="ORF">F511_28660</name>
</gene>
<feature type="region of interest" description="Disordered" evidence="1">
    <location>
        <begin position="165"/>
        <end position="189"/>
    </location>
</feature>
<name>A0A2Z7C2U9_9LAMI</name>
<evidence type="ECO:0000256" key="2">
    <source>
        <dbReference type="SAM" id="Phobius"/>
    </source>
</evidence>